<keyword evidence="3 5" id="KW-0808">Transferase</keyword>
<name>A0A7Z1AEE0_9GAMM</name>
<dbReference type="Proteomes" id="UP000094769">
    <property type="component" value="Unassembled WGS sequence"/>
</dbReference>
<gene>
    <name evidence="5" type="ORF">CODIS_35030</name>
</gene>
<keyword evidence="4" id="KW-0949">S-adenosyl-L-methionine</keyword>
<dbReference type="PANTHER" id="PTHR43619">
    <property type="entry name" value="S-ADENOSYL-L-METHIONINE-DEPENDENT METHYLTRANSFERASE YKTD-RELATED"/>
    <property type="match status" value="1"/>
</dbReference>
<proteinExistence type="inferred from homology"/>
<evidence type="ECO:0000313" key="5">
    <source>
        <dbReference type="EMBL" id="ODJ86308.1"/>
    </source>
</evidence>
<reference evidence="5 6" key="1">
    <citation type="submission" date="2016-06" db="EMBL/GenBank/DDBJ databases">
        <title>Genome sequence of endosymbiont of Candidatus Endolucinida thiodiazotropha.</title>
        <authorList>
            <person name="Poehlein A."/>
            <person name="Koenig S."/>
            <person name="Heiden S.E."/>
            <person name="Thuermer A."/>
            <person name="Voget S."/>
            <person name="Daniel R."/>
            <person name="Markert S."/>
            <person name="Gros O."/>
            <person name="Schweder T."/>
        </authorList>
    </citation>
    <scope>NUCLEOTIDE SEQUENCE [LARGE SCALE GENOMIC DNA]</scope>
    <source>
        <strain evidence="5 6">COS</strain>
    </source>
</reference>
<keyword evidence="2 4" id="KW-0489">Methyltransferase</keyword>
<evidence type="ECO:0000256" key="3">
    <source>
        <dbReference type="ARBA" id="ARBA00022679"/>
    </source>
</evidence>
<dbReference type="EC" id="2.1.1.-" evidence="4"/>
<dbReference type="SUPFAM" id="SSF53335">
    <property type="entry name" value="S-adenosyl-L-methionine-dependent methyltransferases"/>
    <property type="match status" value="1"/>
</dbReference>
<dbReference type="PANTHER" id="PTHR43619:SF2">
    <property type="entry name" value="S-ADENOSYL-L-METHIONINE-DEPENDENT METHYLTRANSFERASES SUPERFAMILY PROTEIN"/>
    <property type="match status" value="1"/>
</dbReference>
<protein>
    <recommendedName>
        <fullName evidence="4">S-adenosyl-L-methionine-dependent methyltransferase</fullName>
        <ecNumber evidence="4">2.1.1.-</ecNumber>
    </recommendedName>
</protein>
<dbReference type="InterPro" id="IPR011610">
    <property type="entry name" value="SAM_mthyl_Trfase_ML2640-like"/>
</dbReference>
<evidence type="ECO:0000256" key="1">
    <source>
        <dbReference type="ARBA" id="ARBA00008138"/>
    </source>
</evidence>
<sequence>MQKNKPSRTAYKVALGIVTLGSKPGMDRLLPPGIVEATEKLLVASGVVGSRAVQWSRSKRMVSVYEAFDWILPGQFEALAERKAFCEHQVREGIDQGASQILVIGAGYDTIGWRLAPEFPGVNFFEVDHPATARLKVRGIEAMGQRDNLLLIAEDLGERKLEDVLKSNELWDSKARTVIIAEGLVMYLHSDAVRSLFYQCALVTGVGTRIAFSYIPSGADGRPDAGRWTGLMLWLQKVAGEPWIWSIAPEEIGEFLENTGWKFAPGLAGTSRKYGVEFYAVATR</sequence>
<comment type="caution">
    <text evidence="5">The sequence shown here is derived from an EMBL/GenBank/DDBJ whole genome shotgun (WGS) entry which is preliminary data.</text>
</comment>
<dbReference type="AlphaFoldDB" id="A0A7Z1AEE0"/>
<dbReference type="Gene3D" id="3.40.50.150">
    <property type="entry name" value="Vaccinia Virus protein VP39"/>
    <property type="match status" value="1"/>
</dbReference>
<evidence type="ECO:0000256" key="2">
    <source>
        <dbReference type="ARBA" id="ARBA00022603"/>
    </source>
</evidence>
<dbReference type="NCBIfam" id="TIGR00027">
    <property type="entry name" value="mthyl_TIGR00027"/>
    <property type="match status" value="1"/>
</dbReference>
<dbReference type="InterPro" id="IPR007213">
    <property type="entry name" value="Ppm1/Ppm2/Tcmp"/>
</dbReference>
<keyword evidence="6" id="KW-1185">Reference proteome</keyword>
<dbReference type="OrthoDB" id="9806164at2"/>
<dbReference type="Pfam" id="PF04072">
    <property type="entry name" value="LCM"/>
    <property type="match status" value="1"/>
</dbReference>
<dbReference type="InterPro" id="IPR029063">
    <property type="entry name" value="SAM-dependent_MTases_sf"/>
</dbReference>
<dbReference type="RefSeq" id="WP_069127240.1">
    <property type="nucleotide sequence ID" value="NZ_MARB01000024.1"/>
</dbReference>
<dbReference type="GO" id="GO:0008168">
    <property type="term" value="F:methyltransferase activity"/>
    <property type="evidence" value="ECO:0007669"/>
    <property type="project" value="UniProtKB-UniRule"/>
</dbReference>
<accession>A0A7Z1AEE0</accession>
<dbReference type="EMBL" id="MARB01000024">
    <property type="protein sequence ID" value="ODJ86308.1"/>
    <property type="molecule type" value="Genomic_DNA"/>
</dbReference>
<evidence type="ECO:0000256" key="4">
    <source>
        <dbReference type="RuleBase" id="RU362030"/>
    </source>
</evidence>
<comment type="function">
    <text evidence="4">Exhibits S-adenosyl-L-methionine-dependent methyltransferase activity.</text>
</comment>
<dbReference type="GO" id="GO:0032259">
    <property type="term" value="P:methylation"/>
    <property type="evidence" value="ECO:0007669"/>
    <property type="project" value="UniProtKB-KW"/>
</dbReference>
<evidence type="ECO:0000313" key="6">
    <source>
        <dbReference type="Proteomes" id="UP000094769"/>
    </source>
</evidence>
<organism evidence="5 6">
    <name type="scientific">Candidatus Thiodiazotropha endolucinida</name>
    <dbReference type="NCBI Taxonomy" id="1655433"/>
    <lineage>
        <taxon>Bacteria</taxon>
        <taxon>Pseudomonadati</taxon>
        <taxon>Pseudomonadota</taxon>
        <taxon>Gammaproteobacteria</taxon>
        <taxon>Chromatiales</taxon>
        <taxon>Sedimenticolaceae</taxon>
        <taxon>Candidatus Thiodiazotropha</taxon>
    </lineage>
</organism>
<comment type="similarity">
    <text evidence="1 4">Belongs to the UPF0677 family.</text>
</comment>